<dbReference type="FunFam" id="1.50.40.10:FF:000018">
    <property type="entry name" value="S-adenosylmethionine mitochondrial carrier protein-like"/>
    <property type="match status" value="1"/>
</dbReference>
<dbReference type="OrthoDB" id="276989at2759"/>
<evidence type="ECO:0000256" key="10">
    <source>
        <dbReference type="ARBA" id="ARBA00022989"/>
    </source>
</evidence>
<dbReference type="SUPFAM" id="SSF57850">
    <property type="entry name" value="RING/U-box"/>
    <property type="match status" value="1"/>
</dbReference>
<keyword evidence="4 14" id="KW-0812">Transmembrane</keyword>
<dbReference type="Pfam" id="PF00153">
    <property type="entry name" value="Mito_carr"/>
    <property type="match status" value="2"/>
</dbReference>
<feature type="domain" description="RING-type" evidence="16">
    <location>
        <begin position="6"/>
        <end position="45"/>
    </location>
</feature>
<reference evidence="17 18" key="1">
    <citation type="submission" date="2014-07" db="EMBL/GenBank/DDBJ databases">
        <title>Genomic and transcriptomic analysis on Apis cerana provide comprehensive insights into honey bee biology.</title>
        <authorList>
            <person name="Diao Q."/>
            <person name="Sun L."/>
            <person name="Zheng H."/>
            <person name="Zheng H."/>
            <person name="Xu S."/>
            <person name="Wang S."/>
            <person name="Zeng Z."/>
            <person name="Hu F."/>
            <person name="Su S."/>
            <person name="Wu J."/>
        </authorList>
    </citation>
    <scope>NUCLEOTIDE SEQUENCE [LARGE SCALE GENOMIC DNA]</scope>
    <source>
        <tissue evidence="17">Pupae without intestine</tissue>
    </source>
</reference>
<keyword evidence="3" id="KW-0813">Transport</keyword>
<dbReference type="Proteomes" id="UP000242457">
    <property type="component" value="Unassembled WGS sequence"/>
</dbReference>
<keyword evidence="6" id="KW-0677">Repeat</keyword>
<dbReference type="AlphaFoldDB" id="A0A2A3E4B0"/>
<evidence type="ECO:0000256" key="1">
    <source>
        <dbReference type="ARBA" id="ARBA00004448"/>
    </source>
</evidence>
<dbReference type="PANTHER" id="PTHR45667">
    <property type="entry name" value="S-ADENOSYLMETHIONINE MITOCHONDRIAL CARRIER PROTEIN"/>
    <property type="match status" value="1"/>
</dbReference>
<organism evidence="17 18">
    <name type="scientific">Apis cerana cerana</name>
    <name type="common">Oriental honeybee</name>
    <dbReference type="NCBI Taxonomy" id="94128"/>
    <lineage>
        <taxon>Eukaryota</taxon>
        <taxon>Metazoa</taxon>
        <taxon>Ecdysozoa</taxon>
        <taxon>Arthropoda</taxon>
        <taxon>Hexapoda</taxon>
        <taxon>Insecta</taxon>
        <taxon>Pterygota</taxon>
        <taxon>Neoptera</taxon>
        <taxon>Endopterygota</taxon>
        <taxon>Hymenoptera</taxon>
        <taxon>Apocrita</taxon>
        <taxon>Aculeata</taxon>
        <taxon>Apoidea</taxon>
        <taxon>Anthophila</taxon>
        <taxon>Apidae</taxon>
        <taxon>Apis</taxon>
    </lineage>
</organism>
<evidence type="ECO:0000256" key="4">
    <source>
        <dbReference type="ARBA" id="ARBA00022692"/>
    </source>
</evidence>
<feature type="repeat" description="Solcar" evidence="14">
    <location>
        <begin position="276"/>
        <end position="349"/>
    </location>
</feature>
<gene>
    <name evidence="17" type="ORF">APICC_04805</name>
</gene>
<comment type="subcellular location">
    <subcellularLocation>
        <location evidence="1">Mitochondrion inner membrane</location>
        <topology evidence="1">Multi-pass membrane protein</topology>
    </subcellularLocation>
</comment>
<evidence type="ECO:0000313" key="18">
    <source>
        <dbReference type="Proteomes" id="UP000242457"/>
    </source>
</evidence>
<protein>
    <submittedName>
        <fullName evidence="17">S-adenosylmethionine mitochondrial carrier protein</fullName>
    </submittedName>
</protein>
<keyword evidence="5" id="KW-0479">Metal-binding</keyword>
<keyword evidence="12 14" id="KW-0472">Membrane</keyword>
<dbReference type="InterPro" id="IPR013083">
    <property type="entry name" value="Znf_RING/FYVE/PHD"/>
</dbReference>
<proteinExistence type="inferred from homology"/>
<keyword evidence="10 15" id="KW-1133">Transmembrane helix</keyword>
<keyword evidence="9" id="KW-0862">Zinc</keyword>
<evidence type="ECO:0000313" key="17">
    <source>
        <dbReference type="EMBL" id="PBC26122.1"/>
    </source>
</evidence>
<dbReference type="Pfam" id="PF14634">
    <property type="entry name" value="zf-RING_5"/>
    <property type="match status" value="1"/>
</dbReference>
<evidence type="ECO:0000256" key="12">
    <source>
        <dbReference type="ARBA" id="ARBA00023136"/>
    </source>
</evidence>
<dbReference type="Gene3D" id="3.30.40.10">
    <property type="entry name" value="Zinc/RING finger domain, C3HC4 (zinc finger)"/>
    <property type="match status" value="1"/>
</dbReference>
<evidence type="ECO:0000256" key="3">
    <source>
        <dbReference type="ARBA" id="ARBA00022448"/>
    </source>
</evidence>
<feature type="repeat" description="Solcar" evidence="14">
    <location>
        <begin position="194"/>
        <end position="267"/>
    </location>
</feature>
<dbReference type="InterPro" id="IPR018108">
    <property type="entry name" value="MCP_transmembrane"/>
</dbReference>
<feature type="repeat" description="Solcar" evidence="14">
    <location>
        <begin position="358"/>
        <end position="446"/>
    </location>
</feature>
<dbReference type="InterPro" id="IPR017907">
    <property type="entry name" value="Znf_RING_CS"/>
</dbReference>
<dbReference type="InterPro" id="IPR023395">
    <property type="entry name" value="MCP_dom_sf"/>
</dbReference>
<evidence type="ECO:0000256" key="5">
    <source>
        <dbReference type="ARBA" id="ARBA00022723"/>
    </source>
</evidence>
<dbReference type="PROSITE" id="PS50089">
    <property type="entry name" value="ZF_RING_2"/>
    <property type="match status" value="1"/>
</dbReference>
<dbReference type="EMBL" id="KZ288408">
    <property type="protein sequence ID" value="PBC26122.1"/>
    <property type="molecule type" value="Genomic_DNA"/>
</dbReference>
<dbReference type="GO" id="GO:0005743">
    <property type="term" value="C:mitochondrial inner membrane"/>
    <property type="evidence" value="ECO:0007669"/>
    <property type="project" value="UniProtKB-SubCell"/>
</dbReference>
<evidence type="ECO:0000256" key="15">
    <source>
        <dbReference type="SAM" id="Phobius"/>
    </source>
</evidence>
<keyword evidence="18" id="KW-1185">Reference proteome</keyword>
<evidence type="ECO:0000256" key="2">
    <source>
        <dbReference type="ARBA" id="ARBA00006375"/>
    </source>
</evidence>
<dbReference type="PROSITE" id="PS50920">
    <property type="entry name" value="SOLCAR"/>
    <property type="match status" value="3"/>
</dbReference>
<evidence type="ECO:0000256" key="14">
    <source>
        <dbReference type="PROSITE-ProRule" id="PRU00282"/>
    </source>
</evidence>
<evidence type="ECO:0000256" key="6">
    <source>
        <dbReference type="ARBA" id="ARBA00022737"/>
    </source>
</evidence>
<dbReference type="Gene3D" id="1.50.40.10">
    <property type="entry name" value="Mitochondrial carrier domain"/>
    <property type="match status" value="2"/>
</dbReference>
<evidence type="ECO:0000256" key="8">
    <source>
        <dbReference type="ARBA" id="ARBA00022792"/>
    </source>
</evidence>
<evidence type="ECO:0000259" key="16">
    <source>
        <dbReference type="PROSITE" id="PS50089"/>
    </source>
</evidence>
<dbReference type="GO" id="GO:0008270">
    <property type="term" value="F:zinc ion binding"/>
    <property type="evidence" value="ECO:0007669"/>
    <property type="project" value="UniProtKB-KW"/>
</dbReference>
<accession>A0A2A3E4B0</accession>
<dbReference type="InterPro" id="IPR001841">
    <property type="entry name" value="Znf_RING"/>
</dbReference>
<dbReference type="SMART" id="SM00184">
    <property type="entry name" value="RING"/>
    <property type="match status" value="1"/>
</dbReference>
<dbReference type="PROSITE" id="PS00518">
    <property type="entry name" value="ZF_RING_1"/>
    <property type="match status" value="1"/>
</dbReference>
<comment type="similarity">
    <text evidence="2">Belongs to the mitochondrial carrier (TC 2.A.29) family.</text>
</comment>
<name>A0A2A3E4B0_APICC</name>
<sequence>MDTFICNKCFVTTNRGKKPFCLTQCGHIYCHGCIQQAEKQCPQCEQIDIFSVELQQPSLSKVENFFVPLSESLESLHKICGFQSNQMKIMMQRFYEIDQKYETLKSHYHNLTQHINIIRDKYVKLKMEYTEQKKKLMSFEMQNETSNFLNSTTTPMKFNQRNSTIRTGSNSYFSSYRTNISNQSFNIRKEKAEGFRIPHQTAGGLAGTVVDIILFPLDTLKTRLQSKQGFIKSGGFFNLYKGIFPVIIGSAPSASLFFVTYESIKNIAQYKIPKEYDSFLHMSSASLAEMVACLIRVPVEVIKQKKQVSMLDRKDINLKMLYCGYWSTVLRDMPFSLIQFPIWEYLKKNWSLHVDREILPIESAICGAIAGGISATATTPFDVIKTRIMLSHRNEKTSKLKILYILKDIYKDKGLQGLFAGVSPRVIWITLGGFIFFGIYEEIKIRGINYCLFESIV</sequence>
<evidence type="ECO:0000256" key="9">
    <source>
        <dbReference type="ARBA" id="ARBA00022833"/>
    </source>
</evidence>
<keyword evidence="11" id="KW-0496">Mitochondrion</keyword>
<evidence type="ECO:0000256" key="7">
    <source>
        <dbReference type="ARBA" id="ARBA00022771"/>
    </source>
</evidence>
<dbReference type="SUPFAM" id="SSF103506">
    <property type="entry name" value="Mitochondrial carrier"/>
    <property type="match status" value="1"/>
</dbReference>
<keyword evidence="8" id="KW-0999">Mitochondrion inner membrane</keyword>
<evidence type="ECO:0000256" key="11">
    <source>
        <dbReference type="ARBA" id="ARBA00023128"/>
    </source>
</evidence>
<keyword evidence="7 13" id="KW-0863">Zinc-finger</keyword>
<evidence type="ECO:0000256" key="13">
    <source>
        <dbReference type="PROSITE-ProRule" id="PRU00175"/>
    </source>
</evidence>
<feature type="transmembrane region" description="Helical" evidence="15">
    <location>
        <begin position="418"/>
        <end position="440"/>
    </location>
</feature>